<dbReference type="InterPro" id="IPR003599">
    <property type="entry name" value="Ig_sub"/>
</dbReference>
<dbReference type="InterPro" id="IPR051170">
    <property type="entry name" value="Neural/epithelial_adhesion"/>
</dbReference>
<keyword evidence="12" id="KW-1185">Reference proteome</keyword>
<dbReference type="SMART" id="SM00406">
    <property type="entry name" value="IGv"/>
    <property type="match status" value="2"/>
</dbReference>
<sequence>MGRGNVFAEARRQRDQFDMSNELDLLPRDPEFVNHVPNMTVAIGRDVDLDCQVKNVGEYKVGWMKAEDQTVLTLHKRVITHNSRIRVTHDEHRTWTLKIVQVQLEDQGCYMCQINTAVMMKQSGCLNVLVPPDIDSARTTSDVTVSESQNAVLFCKAYGQPVPTITWRKENGKQFIIKDGSTKKKVQEYSGEELHLHKIKRQDMGAFMCIANNGVPPTVSQRVVLNVNFEPTIEIKNQVVGCPVGKEVVLQCSVEAYPNPHNYWQRSTTQGGDHEIIMAPNHSPDFEITNQVSSYRSEMTFKIKRFAKADAGTYTCISTNSLGRKEGTIRLYEIIQQTDAPWISFTESSYSAEEIEETYGQRITHDNKRDPIQNISTKDTYTLNEKSHPDSKQNEKKSRKDRMFANSEPNRGIASWNLILWVIAHFAHVIWNN</sequence>
<dbReference type="OMA" id="RKYKVGW"/>
<dbReference type="STRING" id="6832.A0A553NQU3"/>
<proteinExistence type="predicted"/>
<dbReference type="Proteomes" id="UP000318571">
    <property type="component" value="Chromosome 4"/>
</dbReference>
<dbReference type="InterPro" id="IPR013098">
    <property type="entry name" value="Ig_I-set"/>
</dbReference>
<reference evidence="11 12" key="1">
    <citation type="journal article" date="2018" name="Nat. Ecol. Evol.">
        <title>Genomic signatures of mitonuclear coevolution across populations of Tigriopus californicus.</title>
        <authorList>
            <person name="Barreto F.S."/>
            <person name="Watson E.T."/>
            <person name="Lima T.G."/>
            <person name="Willett C.S."/>
            <person name="Edmands S."/>
            <person name="Li W."/>
            <person name="Burton R.S."/>
        </authorList>
    </citation>
    <scope>NUCLEOTIDE SEQUENCE [LARGE SCALE GENOMIC DNA]</scope>
    <source>
        <strain evidence="11 12">San Diego</strain>
    </source>
</reference>
<dbReference type="GO" id="GO:0005886">
    <property type="term" value="C:plasma membrane"/>
    <property type="evidence" value="ECO:0007669"/>
    <property type="project" value="UniProtKB-SubCell"/>
</dbReference>
<keyword evidence="3" id="KW-0732">Signal</keyword>
<dbReference type="InterPro" id="IPR036179">
    <property type="entry name" value="Ig-like_dom_sf"/>
</dbReference>
<evidence type="ECO:0000256" key="8">
    <source>
        <dbReference type="ARBA" id="ARBA00023319"/>
    </source>
</evidence>
<evidence type="ECO:0000256" key="5">
    <source>
        <dbReference type="ARBA" id="ARBA00023136"/>
    </source>
</evidence>
<dbReference type="FunFam" id="2.60.40.10:FF:000328">
    <property type="entry name" value="CLUMA_CG000981, isoform A"/>
    <property type="match status" value="1"/>
</dbReference>
<accession>A0A553NQU3</accession>
<keyword evidence="2" id="KW-1003">Cell membrane</keyword>
<name>A0A553NQU3_TIGCA</name>
<organism evidence="11 12">
    <name type="scientific">Tigriopus californicus</name>
    <name type="common">Marine copepod</name>
    <dbReference type="NCBI Taxonomy" id="6832"/>
    <lineage>
        <taxon>Eukaryota</taxon>
        <taxon>Metazoa</taxon>
        <taxon>Ecdysozoa</taxon>
        <taxon>Arthropoda</taxon>
        <taxon>Crustacea</taxon>
        <taxon>Multicrustacea</taxon>
        <taxon>Hexanauplia</taxon>
        <taxon>Copepoda</taxon>
        <taxon>Harpacticoida</taxon>
        <taxon>Harpacticidae</taxon>
        <taxon>Tigriopus</taxon>
    </lineage>
</organism>
<dbReference type="PROSITE" id="PS50835">
    <property type="entry name" value="IG_LIKE"/>
    <property type="match status" value="3"/>
</dbReference>
<feature type="domain" description="Ig-like" evidence="10">
    <location>
        <begin position="231"/>
        <end position="330"/>
    </location>
</feature>
<comment type="subcellular location">
    <subcellularLocation>
        <location evidence="1">Cell membrane</location>
    </subcellularLocation>
</comment>
<dbReference type="InterPro" id="IPR007110">
    <property type="entry name" value="Ig-like_dom"/>
</dbReference>
<keyword evidence="5" id="KW-0472">Membrane</keyword>
<evidence type="ECO:0000256" key="1">
    <source>
        <dbReference type="ARBA" id="ARBA00004236"/>
    </source>
</evidence>
<dbReference type="PANTHER" id="PTHR12231">
    <property type="entry name" value="CTX-RELATED TYPE I TRANSMEMBRANE PROTEIN"/>
    <property type="match status" value="1"/>
</dbReference>
<dbReference type="Gene3D" id="2.60.40.10">
    <property type="entry name" value="Immunoglobulins"/>
    <property type="match status" value="3"/>
</dbReference>
<evidence type="ECO:0000256" key="4">
    <source>
        <dbReference type="ARBA" id="ARBA00022737"/>
    </source>
</evidence>
<feature type="compositionally biased region" description="Basic and acidic residues" evidence="9">
    <location>
        <begin position="385"/>
        <end position="403"/>
    </location>
</feature>
<dbReference type="InterPro" id="IPR003598">
    <property type="entry name" value="Ig_sub2"/>
</dbReference>
<dbReference type="EMBL" id="VCGU01000011">
    <property type="protein sequence ID" value="TRY67794.1"/>
    <property type="molecule type" value="Genomic_DNA"/>
</dbReference>
<dbReference type="SMART" id="SM00409">
    <property type="entry name" value="IG"/>
    <property type="match status" value="3"/>
</dbReference>
<feature type="region of interest" description="Disordered" evidence="9">
    <location>
        <begin position="382"/>
        <end position="405"/>
    </location>
</feature>
<dbReference type="Pfam" id="PF07679">
    <property type="entry name" value="I-set"/>
    <property type="match status" value="1"/>
</dbReference>
<dbReference type="InterPro" id="IPR013783">
    <property type="entry name" value="Ig-like_fold"/>
</dbReference>
<dbReference type="InterPro" id="IPR013106">
    <property type="entry name" value="Ig_V-set"/>
</dbReference>
<evidence type="ECO:0000256" key="3">
    <source>
        <dbReference type="ARBA" id="ARBA00022729"/>
    </source>
</evidence>
<evidence type="ECO:0000313" key="12">
    <source>
        <dbReference type="Proteomes" id="UP000318571"/>
    </source>
</evidence>
<keyword evidence="6" id="KW-1015">Disulfide bond</keyword>
<comment type="caution">
    <text evidence="11">The sequence shown here is derived from an EMBL/GenBank/DDBJ whole genome shotgun (WGS) entry which is preliminary data.</text>
</comment>
<dbReference type="Pfam" id="PF13927">
    <property type="entry name" value="Ig_3"/>
    <property type="match status" value="2"/>
</dbReference>
<evidence type="ECO:0000256" key="2">
    <source>
        <dbReference type="ARBA" id="ARBA00022475"/>
    </source>
</evidence>
<evidence type="ECO:0000256" key="9">
    <source>
        <dbReference type="SAM" id="MobiDB-lite"/>
    </source>
</evidence>
<keyword evidence="4" id="KW-0677">Repeat</keyword>
<keyword evidence="8" id="KW-0393">Immunoglobulin domain</keyword>
<feature type="domain" description="Ig-like" evidence="10">
    <location>
        <begin position="30"/>
        <end position="115"/>
    </location>
</feature>
<evidence type="ECO:0000259" key="10">
    <source>
        <dbReference type="PROSITE" id="PS50835"/>
    </source>
</evidence>
<dbReference type="GO" id="GO:0043005">
    <property type="term" value="C:neuron projection"/>
    <property type="evidence" value="ECO:0007669"/>
    <property type="project" value="TreeGrafter"/>
</dbReference>
<evidence type="ECO:0000256" key="6">
    <source>
        <dbReference type="ARBA" id="ARBA00023157"/>
    </source>
</evidence>
<dbReference type="AlphaFoldDB" id="A0A553NQU3"/>
<feature type="domain" description="Ig-like" evidence="10">
    <location>
        <begin position="132"/>
        <end position="220"/>
    </location>
</feature>
<dbReference type="PANTHER" id="PTHR12231:SF105">
    <property type="entry name" value="LACHESIN-LIKE PROTEIN"/>
    <property type="match status" value="1"/>
</dbReference>
<gene>
    <name evidence="11" type="ORF">TCAL_06422</name>
</gene>
<keyword evidence="7" id="KW-0325">Glycoprotein</keyword>
<dbReference type="SUPFAM" id="SSF48726">
    <property type="entry name" value="Immunoglobulin"/>
    <property type="match status" value="3"/>
</dbReference>
<evidence type="ECO:0000313" key="11">
    <source>
        <dbReference type="EMBL" id="TRY67794.1"/>
    </source>
</evidence>
<protein>
    <recommendedName>
        <fullName evidence="10">Ig-like domain-containing protein</fullName>
    </recommendedName>
</protein>
<dbReference type="SMART" id="SM00408">
    <property type="entry name" value="IGc2"/>
    <property type="match status" value="3"/>
</dbReference>
<evidence type="ECO:0000256" key="7">
    <source>
        <dbReference type="ARBA" id="ARBA00023180"/>
    </source>
</evidence>